<feature type="compositionally biased region" description="Basic and acidic residues" evidence="2">
    <location>
        <begin position="686"/>
        <end position="695"/>
    </location>
</feature>
<sequence>MESFGYPIFLSLLSLTHAQSESSLQFVELWFRHGERLPTHYVQFPNDPPPVVPYTEAEAGELTNRGIQQAYQRGEFIRKNYGNFLGNVYRPSQISVWTGVDNRTVTSAQAVLSGAYKPDKDHKWSTTLNWQPIATHTDPTIDWVSTGITSVCPVYEDSFYVSTAYQDILTPFDPSFIQFLENKTGVAVESPIDFNHIIDSLYTKVTINDPRIPYPEWAESIRDNLTEIRTIFHKRMVDAQNDTAGKYHAELFLSYIEDHLNRPELEKNKAVFVSGHDTNFLALGRHLNITPISNKMVSYAALLAVELHSINGTHIVKIYLSSSLEDQPQMVEIAQCKNPCKLETLQTLLKDSRLSRVDWELACRGYGPQIPESAVLTVAGSMLILLAVFIVSTVILASTLRYDPYNEFSYVALNKQRRGEVERRNSEKLENRYGAPAVKKIYVKANGDPRSKRPKLFIWRKWQSPTLADLRSDVGPYVGLESAEAIYDIPDSDEEYEEEYRESLTRAGRNTSMSAPEMFASRQSIYDNVPTPLTPPPKPYQSERVSSSQVQRKFTTQVPQLPSTSRTKRTARRNSVGGLSDWDEYEKYYRDAIGNNSESPRKARKKRYRTRVKNNNNNNNNAGYARRESRRYYDEDEDRYGRRANDGYTSNDDRYRVRNPTTVPSRSRSANDDFRQDDFVSDFDTDDTKRKDRQALAKHKQKYSNLTRSTNDVIYNRRDQTHPDAYIIYVFLNGQGMECQHMHFQKKQLAKGMNYVLELIARRFNVNPSKLCDMDGHRIAEPSQLMSRGAYVLVAAGQSFRDTWYFLPDNAIDTSSDRDRIEERNDQRDRLLQRRERRERTKLKSQKSQHRTQTNERNVNQTVTPGRRFGNTYS</sequence>
<evidence type="ECO:0008006" key="6">
    <source>
        <dbReference type="Google" id="ProtNLM"/>
    </source>
</evidence>
<dbReference type="InterPro" id="IPR036572">
    <property type="entry name" value="Doublecortin_dom_sf"/>
</dbReference>
<feature type="compositionally biased region" description="Polar residues" evidence="2">
    <location>
        <begin position="851"/>
        <end position="864"/>
    </location>
</feature>
<name>A0ABR1EAN1_NECAM</name>
<dbReference type="InterPro" id="IPR000560">
    <property type="entry name" value="His_Pase_clade-2"/>
</dbReference>
<feature type="signal peptide" evidence="3">
    <location>
        <begin position="1"/>
        <end position="18"/>
    </location>
</feature>
<feature type="region of interest" description="Disordered" evidence="2">
    <location>
        <begin position="527"/>
        <end position="575"/>
    </location>
</feature>
<keyword evidence="5" id="KW-1185">Reference proteome</keyword>
<comment type="similarity">
    <text evidence="1">Belongs to the histidine acid phosphatase family.</text>
</comment>
<dbReference type="InterPro" id="IPR029033">
    <property type="entry name" value="His_PPase_superfam"/>
</dbReference>
<dbReference type="SUPFAM" id="SSF53254">
    <property type="entry name" value="Phosphoglycerate mutase-like"/>
    <property type="match status" value="1"/>
</dbReference>
<dbReference type="PANTHER" id="PTHR11567:SF171">
    <property type="entry name" value="ACID PHOSPHATASE FAMILY"/>
    <property type="match status" value="1"/>
</dbReference>
<organism evidence="4 5">
    <name type="scientific">Necator americanus</name>
    <name type="common">Human hookworm</name>
    <dbReference type="NCBI Taxonomy" id="51031"/>
    <lineage>
        <taxon>Eukaryota</taxon>
        <taxon>Metazoa</taxon>
        <taxon>Ecdysozoa</taxon>
        <taxon>Nematoda</taxon>
        <taxon>Chromadorea</taxon>
        <taxon>Rhabditida</taxon>
        <taxon>Rhabditina</taxon>
        <taxon>Rhabditomorpha</taxon>
        <taxon>Strongyloidea</taxon>
        <taxon>Ancylostomatidae</taxon>
        <taxon>Bunostominae</taxon>
        <taxon>Necator</taxon>
    </lineage>
</organism>
<evidence type="ECO:0000313" key="4">
    <source>
        <dbReference type="EMBL" id="KAK6759757.1"/>
    </source>
</evidence>
<feature type="chain" id="PRO_5045987043" description="Histidine acid phosphatase" evidence="3">
    <location>
        <begin position="19"/>
        <end position="874"/>
    </location>
</feature>
<dbReference type="PANTHER" id="PTHR11567">
    <property type="entry name" value="ACID PHOSPHATASE-RELATED"/>
    <property type="match status" value="1"/>
</dbReference>
<feature type="region of interest" description="Disordered" evidence="2">
    <location>
        <begin position="594"/>
        <end position="703"/>
    </location>
</feature>
<feature type="compositionally biased region" description="Basic and acidic residues" evidence="2">
    <location>
        <begin position="625"/>
        <end position="656"/>
    </location>
</feature>
<dbReference type="InterPro" id="IPR050645">
    <property type="entry name" value="Histidine_acid_phosphatase"/>
</dbReference>
<evidence type="ECO:0000256" key="1">
    <source>
        <dbReference type="ARBA" id="ARBA00005375"/>
    </source>
</evidence>
<dbReference type="Pfam" id="PF00328">
    <property type="entry name" value="His_Phos_2"/>
    <property type="match status" value="1"/>
</dbReference>
<feature type="compositionally biased region" description="Polar residues" evidence="2">
    <location>
        <begin position="553"/>
        <end position="565"/>
    </location>
</feature>
<feature type="compositionally biased region" description="Basic residues" evidence="2">
    <location>
        <begin position="840"/>
        <end position="850"/>
    </location>
</feature>
<proteinExistence type="inferred from homology"/>
<feature type="compositionally biased region" description="Basic residues" evidence="2">
    <location>
        <begin position="602"/>
        <end position="612"/>
    </location>
</feature>
<evidence type="ECO:0000256" key="3">
    <source>
        <dbReference type="SAM" id="SignalP"/>
    </source>
</evidence>
<dbReference type="Gene3D" id="3.10.20.230">
    <property type="entry name" value="Doublecortin domain"/>
    <property type="match status" value="1"/>
</dbReference>
<protein>
    <recommendedName>
        <fullName evidence="6">Histidine acid phosphatase</fullName>
    </recommendedName>
</protein>
<keyword evidence="3" id="KW-0732">Signal</keyword>
<feature type="compositionally biased region" description="Basic and acidic residues" evidence="2">
    <location>
        <begin position="669"/>
        <end position="678"/>
    </location>
</feature>
<feature type="compositionally biased region" description="Polar residues" evidence="2">
    <location>
        <begin position="659"/>
        <end position="668"/>
    </location>
</feature>
<evidence type="ECO:0000313" key="5">
    <source>
        <dbReference type="Proteomes" id="UP001303046"/>
    </source>
</evidence>
<feature type="compositionally biased region" description="Basic and acidic residues" evidence="2">
    <location>
        <begin position="818"/>
        <end position="839"/>
    </location>
</feature>
<dbReference type="Gene3D" id="3.40.50.1240">
    <property type="entry name" value="Phosphoglycerate mutase-like"/>
    <property type="match status" value="1"/>
</dbReference>
<dbReference type="SUPFAM" id="SSF89837">
    <property type="entry name" value="Doublecortin (DC)"/>
    <property type="match status" value="1"/>
</dbReference>
<evidence type="ECO:0000256" key="2">
    <source>
        <dbReference type="SAM" id="MobiDB-lite"/>
    </source>
</evidence>
<dbReference type="CDD" id="cd07061">
    <property type="entry name" value="HP_HAP_like"/>
    <property type="match status" value="1"/>
</dbReference>
<feature type="compositionally biased region" description="Low complexity" evidence="2">
    <location>
        <begin position="542"/>
        <end position="552"/>
    </location>
</feature>
<dbReference type="Proteomes" id="UP001303046">
    <property type="component" value="Unassembled WGS sequence"/>
</dbReference>
<feature type="region of interest" description="Disordered" evidence="2">
    <location>
        <begin position="818"/>
        <end position="874"/>
    </location>
</feature>
<comment type="caution">
    <text evidence="4">The sequence shown here is derived from an EMBL/GenBank/DDBJ whole genome shotgun (WGS) entry which is preliminary data.</text>
</comment>
<reference evidence="4 5" key="1">
    <citation type="submission" date="2023-08" db="EMBL/GenBank/DDBJ databases">
        <title>A Necator americanus chromosomal reference genome.</title>
        <authorList>
            <person name="Ilik V."/>
            <person name="Petrzelkova K.J."/>
            <person name="Pardy F."/>
            <person name="Fuh T."/>
            <person name="Niatou-Singa F.S."/>
            <person name="Gouil Q."/>
            <person name="Baker L."/>
            <person name="Ritchie M.E."/>
            <person name="Jex A.R."/>
            <person name="Gazzola D."/>
            <person name="Li H."/>
            <person name="Toshio Fujiwara R."/>
            <person name="Zhan B."/>
            <person name="Aroian R.V."/>
            <person name="Pafco B."/>
            <person name="Schwarz E.M."/>
        </authorList>
    </citation>
    <scope>NUCLEOTIDE SEQUENCE [LARGE SCALE GENOMIC DNA]</scope>
    <source>
        <strain evidence="4 5">Aroian</strain>
        <tissue evidence="4">Whole animal</tissue>
    </source>
</reference>
<dbReference type="EMBL" id="JAVFWL010000006">
    <property type="protein sequence ID" value="KAK6759757.1"/>
    <property type="molecule type" value="Genomic_DNA"/>
</dbReference>
<gene>
    <name evidence="4" type="primary">Necator_chrX.g21528</name>
    <name evidence="4" type="ORF">RB195_021367</name>
</gene>
<accession>A0ABR1EAN1</accession>